<evidence type="ECO:0000313" key="2">
    <source>
        <dbReference type="Proteomes" id="UP000325315"/>
    </source>
</evidence>
<reference evidence="2" key="1">
    <citation type="journal article" date="2019" name="Plant Biotechnol. J.">
        <title>Genome sequencing of the Australian wild diploid species Gossypium australe highlights disease resistance and delayed gland morphogenesis.</title>
        <authorList>
            <person name="Cai Y."/>
            <person name="Cai X."/>
            <person name="Wang Q."/>
            <person name="Wang P."/>
            <person name="Zhang Y."/>
            <person name="Cai C."/>
            <person name="Xu Y."/>
            <person name="Wang K."/>
            <person name="Zhou Z."/>
            <person name="Wang C."/>
            <person name="Geng S."/>
            <person name="Li B."/>
            <person name="Dong Q."/>
            <person name="Hou Y."/>
            <person name="Wang H."/>
            <person name="Ai P."/>
            <person name="Liu Z."/>
            <person name="Yi F."/>
            <person name="Sun M."/>
            <person name="An G."/>
            <person name="Cheng J."/>
            <person name="Zhang Y."/>
            <person name="Shi Q."/>
            <person name="Xie Y."/>
            <person name="Shi X."/>
            <person name="Chang Y."/>
            <person name="Huang F."/>
            <person name="Chen Y."/>
            <person name="Hong S."/>
            <person name="Mi L."/>
            <person name="Sun Q."/>
            <person name="Zhang L."/>
            <person name="Zhou B."/>
            <person name="Peng R."/>
            <person name="Zhang X."/>
            <person name="Liu F."/>
        </authorList>
    </citation>
    <scope>NUCLEOTIDE SEQUENCE [LARGE SCALE GENOMIC DNA]</scope>
    <source>
        <strain evidence="2">cv. PA1801</strain>
    </source>
</reference>
<gene>
    <name evidence="1" type="ORF">EPI10_023015</name>
</gene>
<proteinExistence type="predicted"/>
<evidence type="ECO:0000313" key="1">
    <source>
        <dbReference type="EMBL" id="KAA3472542.1"/>
    </source>
</evidence>
<organism evidence="1 2">
    <name type="scientific">Gossypium australe</name>
    <dbReference type="NCBI Taxonomy" id="47621"/>
    <lineage>
        <taxon>Eukaryota</taxon>
        <taxon>Viridiplantae</taxon>
        <taxon>Streptophyta</taxon>
        <taxon>Embryophyta</taxon>
        <taxon>Tracheophyta</taxon>
        <taxon>Spermatophyta</taxon>
        <taxon>Magnoliopsida</taxon>
        <taxon>eudicotyledons</taxon>
        <taxon>Gunneridae</taxon>
        <taxon>Pentapetalae</taxon>
        <taxon>rosids</taxon>
        <taxon>malvids</taxon>
        <taxon>Malvales</taxon>
        <taxon>Malvaceae</taxon>
        <taxon>Malvoideae</taxon>
        <taxon>Gossypium</taxon>
    </lineage>
</organism>
<keyword evidence="2" id="KW-1185">Reference proteome</keyword>
<dbReference type="Proteomes" id="UP000325315">
    <property type="component" value="Unassembled WGS sequence"/>
</dbReference>
<sequence length="127" mass="14699">MTDFKETFTITIILMLLAQALRFWVFLPIENGSPFEENIRRYVVREYAVGSSGAGRRWPWWQQKNAKEMINTAQNGEEDYSRLINIDGPFSLGMVIPEWRNDSGESSEQQPSVITDNENNLPLICIR</sequence>
<name>A0A5B6VUF0_9ROSI</name>
<protein>
    <submittedName>
        <fullName evidence="1">Myb-like protein A</fullName>
    </submittedName>
</protein>
<dbReference type="AlphaFoldDB" id="A0A5B6VUF0"/>
<comment type="caution">
    <text evidence="1">The sequence shown here is derived from an EMBL/GenBank/DDBJ whole genome shotgun (WGS) entry which is preliminary data.</text>
</comment>
<accession>A0A5B6VUF0</accession>
<dbReference type="OrthoDB" id="2143914at2759"/>
<dbReference type="EMBL" id="SMMG02000005">
    <property type="protein sequence ID" value="KAA3472542.1"/>
    <property type="molecule type" value="Genomic_DNA"/>
</dbReference>